<protein>
    <submittedName>
        <fullName evidence="1">Uncharacterized protein</fullName>
    </submittedName>
</protein>
<dbReference type="EMBL" id="NBIV01000039">
    <property type="protein sequence ID" value="PXF46402.1"/>
    <property type="molecule type" value="Genomic_DNA"/>
</dbReference>
<keyword evidence="2" id="KW-1185">Reference proteome</keyword>
<proteinExistence type="predicted"/>
<sequence>METGLGPHSMREDYQSSNKLTQSFIEVKSSIDTQRAQKNGDMLNLVLKQFSVILSERESAVAELKADNHQLRQQATAAGIRAKRAESELWHLAAETVSLISRIEALKREDRRA</sequence>
<organism evidence="1 2">
    <name type="scientific">Gracilariopsis chorda</name>
    <dbReference type="NCBI Taxonomy" id="448386"/>
    <lineage>
        <taxon>Eukaryota</taxon>
        <taxon>Rhodophyta</taxon>
        <taxon>Florideophyceae</taxon>
        <taxon>Rhodymeniophycidae</taxon>
        <taxon>Gracilariales</taxon>
        <taxon>Gracilariaceae</taxon>
        <taxon>Gracilariopsis</taxon>
    </lineage>
</organism>
<dbReference type="Proteomes" id="UP000247409">
    <property type="component" value="Unassembled WGS sequence"/>
</dbReference>
<name>A0A2V3IW94_9FLOR</name>
<evidence type="ECO:0000313" key="1">
    <source>
        <dbReference type="EMBL" id="PXF46402.1"/>
    </source>
</evidence>
<reference evidence="1 2" key="1">
    <citation type="journal article" date="2018" name="Mol. Biol. Evol.">
        <title>Analysis of the draft genome of the red seaweed Gracilariopsis chorda provides insights into genome size evolution in Rhodophyta.</title>
        <authorList>
            <person name="Lee J."/>
            <person name="Yang E.C."/>
            <person name="Graf L."/>
            <person name="Yang J.H."/>
            <person name="Qiu H."/>
            <person name="Zel Zion U."/>
            <person name="Chan C.X."/>
            <person name="Stephens T.G."/>
            <person name="Weber A.P.M."/>
            <person name="Boo G.H."/>
            <person name="Boo S.M."/>
            <person name="Kim K.M."/>
            <person name="Shin Y."/>
            <person name="Jung M."/>
            <person name="Lee S.J."/>
            <person name="Yim H.S."/>
            <person name="Lee J.H."/>
            <person name="Bhattacharya D."/>
            <person name="Yoon H.S."/>
        </authorList>
    </citation>
    <scope>NUCLEOTIDE SEQUENCE [LARGE SCALE GENOMIC DNA]</scope>
    <source>
        <strain evidence="1 2">SKKU-2015</strain>
        <tissue evidence="1">Whole body</tissue>
    </source>
</reference>
<comment type="caution">
    <text evidence="1">The sequence shown here is derived from an EMBL/GenBank/DDBJ whole genome shotgun (WGS) entry which is preliminary data.</text>
</comment>
<gene>
    <name evidence="1" type="ORF">BWQ96_03796</name>
</gene>
<accession>A0A2V3IW94</accession>
<dbReference type="AlphaFoldDB" id="A0A2V3IW94"/>
<evidence type="ECO:0000313" key="2">
    <source>
        <dbReference type="Proteomes" id="UP000247409"/>
    </source>
</evidence>